<feature type="compositionally biased region" description="Polar residues" evidence="1">
    <location>
        <begin position="22"/>
        <end position="31"/>
    </location>
</feature>
<dbReference type="InParanoid" id="A0A177C046"/>
<feature type="compositionally biased region" description="Basic and acidic residues" evidence="1">
    <location>
        <begin position="285"/>
        <end position="295"/>
    </location>
</feature>
<dbReference type="EMBL" id="KV441559">
    <property type="protein sequence ID" value="OAG00269.1"/>
    <property type="molecule type" value="Genomic_DNA"/>
</dbReference>
<feature type="region of interest" description="Disordered" evidence="1">
    <location>
        <begin position="1"/>
        <end position="265"/>
    </location>
</feature>
<keyword evidence="3" id="KW-1185">Reference proteome</keyword>
<dbReference type="OrthoDB" id="3685818at2759"/>
<feature type="region of interest" description="Disordered" evidence="1">
    <location>
        <begin position="285"/>
        <end position="369"/>
    </location>
</feature>
<proteinExistence type="predicted"/>
<feature type="compositionally biased region" description="Basic and acidic residues" evidence="1">
    <location>
        <begin position="139"/>
        <end position="162"/>
    </location>
</feature>
<feature type="region of interest" description="Disordered" evidence="1">
    <location>
        <begin position="435"/>
        <end position="456"/>
    </location>
</feature>
<sequence length="754" mass="83515">MPPFGLYSLPRHHLYGGRTKSKTYNSNNFQGDQDEAAASDPALSANIDGTPATEAVGPDAESREKVARKDKKRLLSLNGDKNAELERLLDRAEATPANNDLFKTKKKKKDRKHKKKHRRSDEGTHGAADVTPDPPSRGQKSDKNNDGQECRAVKKRKRDSEAHASTVNAQLVREEYLAGQQLNSLARFGPSPPKQPRQEAQAIDQPSKRKTKRISQNIQQKTTEHVQSAQGPGPDPGQLREHKTKRKVVKSVPGPSEAAAKNGFSKLPLLVPRDCVDGSDEFKVKEHKKNQDTRDLVSSPITPRPIPARVAKQTPIPFPQLRTPEANPAGKAHKNNGDDLPRFDLLVPETPPSKTPRRTPVPFPTNVEGRNDTVTAEYSLSNDYPQTGLISSPTPNGEVPAPSTAPAALEFSQTVSKLPAVPNALTDANLRSFKKPLADGTKPRPRTKTGTSTVASFPTSSASMSIVEAFARVGKPLVRSAAERDPFITTSDKPQGTREAREGIPLDIFTEKYREVTKIVNFDEEDQYLKEHLEWDARRDQGQVPCLHKMTGCSAKKEELLRLSKDENMQILAQLDTPADDVAKLDEANNQSQRAEDLLMLATKARIPVPIGCIEGRWALYSPRYAETHFDKYGYGQRSLVISSIAGFKHKNTFTARMQLPPRTMAFSILAFQAPPHASFRITTIKTASEGYTMDVVFLGNGFLHLRADLGRLLTGTTRKPNEDNHVLDFIGVHDQATQWWPDKKSEVEDENMV</sequence>
<accession>A0A177C046</accession>
<name>A0A177C046_9PLEO</name>
<feature type="compositionally biased region" description="Basic and acidic residues" evidence="1">
    <location>
        <begin position="81"/>
        <end position="93"/>
    </location>
</feature>
<gene>
    <name evidence="2" type="ORF">CC84DRAFT_1209275</name>
</gene>
<feature type="compositionally biased region" description="Basic residues" evidence="1">
    <location>
        <begin position="10"/>
        <end position="21"/>
    </location>
</feature>
<evidence type="ECO:0000256" key="1">
    <source>
        <dbReference type="SAM" id="MobiDB-lite"/>
    </source>
</evidence>
<dbReference type="RefSeq" id="XP_018030634.1">
    <property type="nucleotide sequence ID" value="XM_018182210.1"/>
</dbReference>
<protein>
    <submittedName>
        <fullName evidence="2">Uncharacterized protein</fullName>
    </submittedName>
</protein>
<dbReference type="Proteomes" id="UP000077069">
    <property type="component" value="Unassembled WGS sequence"/>
</dbReference>
<evidence type="ECO:0000313" key="2">
    <source>
        <dbReference type="EMBL" id="OAG00269.1"/>
    </source>
</evidence>
<dbReference type="GeneID" id="28765696"/>
<feature type="compositionally biased region" description="Pro residues" evidence="1">
    <location>
        <begin position="349"/>
        <end position="363"/>
    </location>
</feature>
<feature type="compositionally biased region" description="Basic residues" evidence="1">
    <location>
        <begin position="104"/>
        <end position="118"/>
    </location>
</feature>
<dbReference type="AlphaFoldDB" id="A0A177C046"/>
<organism evidence="2 3">
    <name type="scientific">Paraphaeosphaeria sporulosa</name>
    <dbReference type="NCBI Taxonomy" id="1460663"/>
    <lineage>
        <taxon>Eukaryota</taxon>
        <taxon>Fungi</taxon>
        <taxon>Dikarya</taxon>
        <taxon>Ascomycota</taxon>
        <taxon>Pezizomycotina</taxon>
        <taxon>Dothideomycetes</taxon>
        <taxon>Pleosporomycetidae</taxon>
        <taxon>Pleosporales</taxon>
        <taxon>Massarineae</taxon>
        <taxon>Didymosphaeriaceae</taxon>
        <taxon>Paraphaeosphaeria</taxon>
    </lineage>
</organism>
<evidence type="ECO:0000313" key="3">
    <source>
        <dbReference type="Proteomes" id="UP000077069"/>
    </source>
</evidence>
<feature type="compositionally biased region" description="Polar residues" evidence="1">
    <location>
        <begin position="214"/>
        <end position="230"/>
    </location>
</feature>
<reference evidence="2 3" key="1">
    <citation type="submission" date="2016-05" db="EMBL/GenBank/DDBJ databases">
        <title>Comparative analysis of secretome profiles of manganese(II)-oxidizing ascomycete fungi.</title>
        <authorList>
            <consortium name="DOE Joint Genome Institute"/>
            <person name="Zeiner C.A."/>
            <person name="Purvine S.O."/>
            <person name="Zink E.M."/>
            <person name="Wu S."/>
            <person name="Pasa-Tolic L."/>
            <person name="Chaput D.L."/>
            <person name="Haridas S."/>
            <person name="Grigoriev I.V."/>
            <person name="Santelli C.M."/>
            <person name="Hansel C.M."/>
        </authorList>
    </citation>
    <scope>NUCLEOTIDE SEQUENCE [LARGE SCALE GENOMIC DNA]</scope>
    <source>
        <strain evidence="2 3">AP3s5-JAC2a</strain>
    </source>
</reference>
<dbReference type="STRING" id="1460663.A0A177C046"/>